<organism evidence="1 2">
    <name type="scientific">Saguinus oedipus</name>
    <name type="common">Cotton-top tamarin</name>
    <name type="synonym">Oedipomidas oedipus</name>
    <dbReference type="NCBI Taxonomy" id="9490"/>
    <lineage>
        <taxon>Eukaryota</taxon>
        <taxon>Metazoa</taxon>
        <taxon>Chordata</taxon>
        <taxon>Craniata</taxon>
        <taxon>Vertebrata</taxon>
        <taxon>Euteleostomi</taxon>
        <taxon>Mammalia</taxon>
        <taxon>Eutheria</taxon>
        <taxon>Euarchontoglires</taxon>
        <taxon>Primates</taxon>
        <taxon>Haplorrhini</taxon>
        <taxon>Platyrrhini</taxon>
        <taxon>Cebidae</taxon>
        <taxon>Callitrichinae</taxon>
        <taxon>Saguinus</taxon>
    </lineage>
</organism>
<proteinExistence type="predicted"/>
<comment type="caution">
    <text evidence="1">The sequence shown here is derived from an EMBL/GenBank/DDBJ whole genome shotgun (WGS) entry which is preliminary data.</text>
</comment>
<keyword evidence="2" id="KW-1185">Reference proteome</keyword>
<gene>
    <name evidence="1" type="ORF">P7K49_025689</name>
</gene>
<dbReference type="Proteomes" id="UP001266305">
    <property type="component" value="Unassembled WGS sequence"/>
</dbReference>
<accession>A0ABQ9UIP5</accession>
<reference evidence="1 2" key="1">
    <citation type="submission" date="2023-05" db="EMBL/GenBank/DDBJ databases">
        <title>B98-5 Cell Line De Novo Hybrid Assembly: An Optical Mapping Approach.</title>
        <authorList>
            <person name="Kananen K."/>
            <person name="Auerbach J.A."/>
            <person name="Kautto E."/>
            <person name="Blachly J.S."/>
        </authorList>
    </citation>
    <scope>NUCLEOTIDE SEQUENCE [LARGE SCALE GENOMIC DNA]</scope>
    <source>
        <strain evidence="1">B95-8</strain>
        <tissue evidence="1">Cell line</tissue>
    </source>
</reference>
<evidence type="ECO:0000313" key="1">
    <source>
        <dbReference type="EMBL" id="KAK2096655.1"/>
    </source>
</evidence>
<name>A0ABQ9UIP5_SAGOE</name>
<dbReference type="EMBL" id="JASSZA010000012">
    <property type="protein sequence ID" value="KAK2096655.1"/>
    <property type="molecule type" value="Genomic_DNA"/>
</dbReference>
<protein>
    <submittedName>
        <fullName evidence="1">Uncharacterized protein</fullName>
    </submittedName>
</protein>
<sequence>MHTVFAVHAVAKRHARAMPCSHSTPVPGLNATFITWSSIQREKASIVQSHLSLLREVLQRKRFTEVPDLLGRGESCVCPGLMVQAIQERPEAMVRLEQISTLHVACSGLPMLSCFSLWLSLPCRKKGSGQRGFRCSADRLLWRDGACLPHFWERGEEPSGAWRRPVGWLHILPGKSLPAFLQMPFLLAELKALKK</sequence>
<evidence type="ECO:0000313" key="2">
    <source>
        <dbReference type="Proteomes" id="UP001266305"/>
    </source>
</evidence>